<evidence type="ECO:0000313" key="6">
    <source>
        <dbReference type="Proteomes" id="UP001519343"/>
    </source>
</evidence>
<dbReference type="Gene3D" id="1.20.120.530">
    <property type="entry name" value="GntR ligand-binding domain-like"/>
    <property type="match status" value="1"/>
</dbReference>
<dbReference type="Gene3D" id="1.10.10.10">
    <property type="entry name" value="Winged helix-like DNA-binding domain superfamily/Winged helix DNA-binding domain"/>
    <property type="match status" value="1"/>
</dbReference>
<evidence type="ECO:0000256" key="3">
    <source>
        <dbReference type="ARBA" id="ARBA00023163"/>
    </source>
</evidence>
<dbReference type="GO" id="GO:0003677">
    <property type="term" value="F:DNA binding"/>
    <property type="evidence" value="ECO:0007669"/>
    <property type="project" value="UniProtKB-KW"/>
</dbReference>
<keyword evidence="1" id="KW-0805">Transcription regulation</keyword>
<proteinExistence type="predicted"/>
<keyword evidence="2 5" id="KW-0238">DNA-binding</keyword>
<dbReference type="Pfam" id="PF07729">
    <property type="entry name" value="FCD"/>
    <property type="match status" value="1"/>
</dbReference>
<dbReference type="InterPro" id="IPR036390">
    <property type="entry name" value="WH_DNA-bd_sf"/>
</dbReference>
<accession>A0ABS4GSP5</accession>
<comment type="caution">
    <text evidence="5">The sequence shown here is derived from an EMBL/GenBank/DDBJ whole genome shotgun (WGS) entry which is preliminary data.</text>
</comment>
<dbReference type="SUPFAM" id="SSF46785">
    <property type="entry name" value="Winged helix' DNA-binding domain"/>
    <property type="match status" value="1"/>
</dbReference>
<evidence type="ECO:0000259" key="4">
    <source>
        <dbReference type="PROSITE" id="PS50949"/>
    </source>
</evidence>
<dbReference type="PANTHER" id="PTHR43537">
    <property type="entry name" value="TRANSCRIPTIONAL REGULATOR, GNTR FAMILY"/>
    <property type="match status" value="1"/>
</dbReference>
<dbReference type="PROSITE" id="PS50949">
    <property type="entry name" value="HTH_GNTR"/>
    <property type="match status" value="1"/>
</dbReference>
<dbReference type="InterPro" id="IPR008920">
    <property type="entry name" value="TF_FadR/GntR_C"/>
</dbReference>
<dbReference type="PANTHER" id="PTHR43537:SF24">
    <property type="entry name" value="GLUCONATE OPERON TRANSCRIPTIONAL REPRESSOR"/>
    <property type="match status" value="1"/>
</dbReference>
<dbReference type="InterPro" id="IPR011711">
    <property type="entry name" value="GntR_C"/>
</dbReference>
<dbReference type="PRINTS" id="PR00035">
    <property type="entry name" value="HTHGNTR"/>
</dbReference>
<keyword evidence="3" id="KW-0804">Transcription</keyword>
<reference evidence="5 6" key="1">
    <citation type="submission" date="2021-03" db="EMBL/GenBank/DDBJ databases">
        <title>Genomic Encyclopedia of Type Strains, Phase IV (KMG-IV): sequencing the most valuable type-strain genomes for metagenomic binning, comparative biology and taxonomic classification.</title>
        <authorList>
            <person name="Goeker M."/>
        </authorList>
    </citation>
    <scope>NUCLEOTIDE SEQUENCE [LARGE SCALE GENOMIC DNA]</scope>
    <source>
        <strain evidence="5 6">DSM 24738</strain>
    </source>
</reference>
<evidence type="ECO:0000313" key="5">
    <source>
        <dbReference type="EMBL" id="MBP1933303.1"/>
    </source>
</evidence>
<dbReference type="SUPFAM" id="SSF48008">
    <property type="entry name" value="GntR ligand-binding domain-like"/>
    <property type="match status" value="1"/>
</dbReference>
<protein>
    <submittedName>
        <fullName evidence="5">DNA-binding GntR family transcriptional regulator</fullName>
    </submittedName>
</protein>
<feature type="domain" description="HTH gntR-type" evidence="4">
    <location>
        <begin position="17"/>
        <end position="84"/>
    </location>
</feature>
<keyword evidence="6" id="KW-1185">Reference proteome</keyword>
<dbReference type="EMBL" id="JAGGKT010000010">
    <property type="protein sequence ID" value="MBP1933303.1"/>
    <property type="molecule type" value="Genomic_DNA"/>
</dbReference>
<dbReference type="CDD" id="cd07377">
    <property type="entry name" value="WHTH_GntR"/>
    <property type="match status" value="1"/>
</dbReference>
<organism evidence="5 6">
    <name type="scientific">Ammoniphilus resinae</name>
    <dbReference type="NCBI Taxonomy" id="861532"/>
    <lineage>
        <taxon>Bacteria</taxon>
        <taxon>Bacillati</taxon>
        <taxon>Bacillota</taxon>
        <taxon>Bacilli</taxon>
        <taxon>Bacillales</taxon>
        <taxon>Paenibacillaceae</taxon>
        <taxon>Aneurinibacillus group</taxon>
        <taxon>Ammoniphilus</taxon>
    </lineage>
</organism>
<sequence>MKQDYTIKLEEIKLDEGDIKNGVYDLLKKMVMRRDFTPNERLDAYEIAKKLGVSRTPVRDALNMLDSEGFVKTLPRKGTFVVGMYKEDVIHLFQYREMVELFSLNVGFEYLQKNIAVLENLINYWEMIQNDREYDRGEIMENDSKIHKFIVASSENPKIINSYDNLQCHVKVARSYYQPHKRLNETHQEHKQILQSIEKGDKEAAKIHLKNHLENSKENLLSQLELTKVF</sequence>
<gene>
    <name evidence="5" type="ORF">J2Z37_003316</name>
</gene>
<evidence type="ECO:0000256" key="1">
    <source>
        <dbReference type="ARBA" id="ARBA00023015"/>
    </source>
</evidence>
<dbReference type="RefSeq" id="WP_209811312.1">
    <property type="nucleotide sequence ID" value="NZ_JAGGKT010000010.1"/>
</dbReference>
<dbReference type="InterPro" id="IPR000524">
    <property type="entry name" value="Tscrpt_reg_HTH_GntR"/>
</dbReference>
<dbReference type="SMART" id="SM00345">
    <property type="entry name" value="HTH_GNTR"/>
    <property type="match status" value="1"/>
</dbReference>
<name>A0ABS4GSP5_9BACL</name>
<dbReference type="Pfam" id="PF00392">
    <property type="entry name" value="GntR"/>
    <property type="match status" value="1"/>
</dbReference>
<dbReference type="InterPro" id="IPR036388">
    <property type="entry name" value="WH-like_DNA-bd_sf"/>
</dbReference>
<evidence type="ECO:0000256" key="2">
    <source>
        <dbReference type="ARBA" id="ARBA00023125"/>
    </source>
</evidence>
<dbReference type="Proteomes" id="UP001519343">
    <property type="component" value="Unassembled WGS sequence"/>
</dbReference>